<dbReference type="SUPFAM" id="SSF53822">
    <property type="entry name" value="Periplasmic binding protein-like I"/>
    <property type="match status" value="1"/>
</dbReference>
<comment type="caution">
    <text evidence="4">The sequence shown here is derived from an EMBL/GenBank/DDBJ whole genome shotgun (WGS) entry which is preliminary data.</text>
</comment>
<dbReference type="PANTHER" id="PTHR47235:SF1">
    <property type="entry name" value="BLR6548 PROTEIN"/>
    <property type="match status" value="1"/>
</dbReference>
<dbReference type="PANTHER" id="PTHR47235">
    <property type="entry name" value="BLR6548 PROTEIN"/>
    <property type="match status" value="1"/>
</dbReference>
<keyword evidence="2" id="KW-0732">Signal</keyword>
<keyword evidence="5" id="KW-1185">Reference proteome</keyword>
<protein>
    <submittedName>
        <fullName evidence="4">ABC transporter substrate-binding protein</fullName>
    </submittedName>
</protein>
<dbReference type="EMBL" id="JBHRYC010000093">
    <property type="protein sequence ID" value="MFC3639353.1"/>
    <property type="molecule type" value="Genomic_DNA"/>
</dbReference>
<proteinExistence type="inferred from homology"/>
<sequence length="394" mass="42856">MAAACAALTASNAPARASGKKYDTGASDSEIRLGQTFPYSGPGSVYGVYGRTQMAYFDELNENGGVNGRKVRLISLDDAYSTPKTVEATRRLVEQEGVLGLFASLGTANQAAVQKYLNGRNVPQLLINSGAPRWNDPGNFPWTTPGLPLFSVEGRILANYVVRNRPGAKVAVLYQNDEFGRDYLKAFRDSIGNRATIVAEAHYDLTDATIDSQMLKLVQSDATVFYNCAASKFASQAIKKAHELNWKVLQLLISPSNSTVILGVAGKDAIRGIVSPQYIKQIGSKRWENDPGVLAFEALRAKRMPNITRDNSTAFLAYGVAVLMHKILERCGDDLTRRNLLRNATNLKGMVTPTLLPGISYATVPADYSPFNAMFIGVHDGTDWRLDPDPVAAD</sequence>
<comment type="similarity">
    <text evidence="1">Belongs to the leucine-binding protein family.</text>
</comment>
<accession>A0ABV7ULF6</accession>
<dbReference type="CDD" id="cd06343">
    <property type="entry name" value="PBP1_ABC_ligand_binding-like"/>
    <property type="match status" value="1"/>
</dbReference>
<name>A0ABV7ULF6_9HYPH</name>
<dbReference type="InterPro" id="IPR028081">
    <property type="entry name" value="Leu-bd"/>
</dbReference>
<dbReference type="Pfam" id="PF13458">
    <property type="entry name" value="Peripla_BP_6"/>
    <property type="match status" value="1"/>
</dbReference>
<evidence type="ECO:0000313" key="5">
    <source>
        <dbReference type="Proteomes" id="UP001595704"/>
    </source>
</evidence>
<dbReference type="InterPro" id="IPR028082">
    <property type="entry name" value="Peripla_BP_I"/>
</dbReference>
<evidence type="ECO:0000256" key="2">
    <source>
        <dbReference type="ARBA" id="ARBA00022729"/>
    </source>
</evidence>
<organism evidence="4 5">
    <name type="scientific">Camelimonas fluminis</name>
    <dbReference type="NCBI Taxonomy" id="1576911"/>
    <lineage>
        <taxon>Bacteria</taxon>
        <taxon>Pseudomonadati</taxon>
        <taxon>Pseudomonadota</taxon>
        <taxon>Alphaproteobacteria</taxon>
        <taxon>Hyphomicrobiales</taxon>
        <taxon>Chelatococcaceae</taxon>
        <taxon>Camelimonas</taxon>
    </lineage>
</organism>
<reference evidence="5" key="1">
    <citation type="journal article" date="2019" name="Int. J. Syst. Evol. Microbiol.">
        <title>The Global Catalogue of Microorganisms (GCM) 10K type strain sequencing project: providing services to taxonomists for standard genome sequencing and annotation.</title>
        <authorList>
            <consortium name="The Broad Institute Genomics Platform"/>
            <consortium name="The Broad Institute Genome Sequencing Center for Infectious Disease"/>
            <person name="Wu L."/>
            <person name="Ma J."/>
        </authorList>
    </citation>
    <scope>NUCLEOTIDE SEQUENCE [LARGE SCALE GENOMIC DNA]</scope>
    <source>
        <strain evidence="5">KCTC 42282</strain>
    </source>
</reference>
<dbReference type="RefSeq" id="WP_191319348.1">
    <property type="nucleotide sequence ID" value="NZ_BNCG01000007.1"/>
</dbReference>
<dbReference type="Gene3D" id="3.40.50.2300">
    <property type="match status" value="2"/>
</dbReference>
<dbReference type="Proteomes" id="UP001595704">
    <property type="component" value="Unassembled WGS sequence"/>
</dbReference>
<gene>
    <name evidence="4" type="ORF">ACFONL_18615</name>
</gene>
<evidence type="ECO:0000259" key="3">
    <source>
        <dbReference type="Pfam" id="PF13458"/>
    </source>
</evidence>
<evidence type="ECO:0000256" key="1">
    <source>
        <dbReference type="ARBA" id="ARBA00010062"/>
    </source>
</evidence>
<evidence type="ECO:0000313" key="4">
    <source>
        <dbReference type="EMBL" id="MFC3639353.1"/>
    </source>
</evidence>
<feature type="domain" description="Leucine-binding protein" evidence="3">
    <location>
        <begin position="30"/>
        <end position="352"/>
    </location>
</feature>